<organism evidence="2 3">
    <name type="scientific">Actinokineospora diospyrosa</name>
    <dbReference type="NCBI Taxonomy" id="103728"/>
    <lineage>
        <taxon>Bacteria</taxon>
        <taxon>Bacillati</taxon>
        <taxon>Actinomycetota</taxon>
        <taxon>Actinomycetes</taxon>
        <taxon>Pseudonocardiales</taxon>
        <taxon>Pseudonocardiaceae</taxon>
        <taxon>Actinokineospora</taxon>
    </lineage>
</organism>
<accession>A0ABT1IP77</accession>
<sequence length="342" mass="37299">MLWDMLLATELTQPTVHTFVDALRERDEGALADVTSDNFVFVAPDLGDAGGLPMGDLGAFLSAEVMLVVTGQSEDGLTLTGLASWRRHFVGVRWTFQVEDEKVAELLIARASLAEADRAEAESQLRELTHQAGIVTFETAHDSNGRTHAQGTLRRTTVGSDHYRVSEWTVGALGGISWIVTDEKLTDPDVYRSLRSPESGEHDDSAKYLKIKSHLDLVLGWDDDSYQKATVSFHGTPQRWDAVMWLPENLTLVDRAVPSMSGTLTLTGPDGSVVSTEKITVKGTGTPYPLSFTREFALADLPLGRYTLAFTDAVKTGGYQPGSTASDRVHMQDHTITFTVGA</sequence>
<keyword evidence="3" id="KW-1185">Reference proteome</keyword>
<evidence type="ECO:0000313" key="2">
    <source>
        <dbReference type="EMBL" id="MCP2273961.1"/>
    </source>
</evidence>
<name>A0ABT1IP77_9PSEU</name>
<protein>
    <submittedName>
        <fullName evidence="2">Uncharacterized protein</fullName>
    </submittedName>
</protein>
<evidence type="ECO:0000313" key="3">
    <source>
        <dbReference type="Proteomes" id="UP001205185"/>
    </source>
</evidence>
<dbReference type="EMBL" id="JAMTCO010000019">
    <property type="protein sequence ID" value="MCP2273961.1"/>
    <property type="molecule type" value="Genomic_DNA"/>
</dbReference>
<dbReference type="Proteomes" id="UP001205185">
    <property type="component" value="Unassembled WGS sequence"/>
</dbReference>
<reference evidence="2 3" key="1">
    <citation type="submission" date="2022-06" db="EMBL/GenBank/DDBJ databases">
        <title>Genomic Encyclopedia of Archaeal and Bacterial Type Strains, Phase II (KMG-II): from individual species to whole genera.</title>
        <authorList>
            <person name="Goeker M."/>
        </authorList>
    </citation>
    <scope>NUCLEOTIDE SEQUENCE [LARGE SCALE GENOMIC DNA]</scope>
    <source>
        <strain evidence="2 3">DSM 44255</strain>
    </source>
</reference>
<feature type="coiled-coil region" evidence="1">
    <location>
        <begin position="104"/>
        <end position="131"/>
    </location>
</feature>
<proteinExistence type="predicted"/>
<comment type="caution">
    <text evidence="2">The sequence shown here is derived from an EMBL/GenBank/DDBJ whole genome shotgun (WGS) entry which is preliminary data.</text>
</comment>
<keyword evidence="1" id="KW-0175">Coiled coil</keyword>
<gene>
    <name evidence="2" type="ORF">LV75_006493</name>
</gene>
<evidence type="ECO:0000256" key="1">
    <source>
        <dbReference type="SAM" id="Coils"/>
    </source>
</evidence>